<proteinExistence type="predicted"/>
<gene>
    <name evidence="1" type="ORF">METZ01_LOCUS285960</name>
</gene>
<protein>
    <submittedName>
        <fullName evidence="1">Uncharacterized protein</fullName>
    </submittedName>
</protein>
<reference evidence="1" key="1">
    <citation type="submission" date="2018-05" db="EMBL/GenBank/DDBJ databases">
        <authorList>
            <person name="Lanie J.A."/>
            <person name="Ng W.-L."/>
            <person name="Kazmierczak K.M."/>
            <person name="Andrzejewski T.M."/>
            <person name="Davidsen T.M."/>
            <person name="Wayne K.J."/>
            <person name="Tettelin H."/>
            <person name="Glass J.I."/>
            <person name="Rusch D."/>
            <person name="Podicherti R."/>
            <person name="Tsui H.-C.T."/>
            <person name="Winkler M.E."/>
        </authorList>
    </citation>
    <scope>NUCLEOTIDE SEQUENCE</scope>
</reference>
<name>A0A382L8Q1_9ZZZZ</name>
<sequence length="61" mass="7483">MLDQYYNIKEQIEITKNIDDITEWQKEDLEYNEKLIDATIVIFKHYAAYADWPKELKERSE</sequence>
<dbReference type="EMBL" id="UINC01085497">
    <property type="protein sequence ID" value="SVC33106.1"/>
    <property type="molecule type" value="Genomic_DNA"/>
</dbReference>
<organism evidence="1">
    <name type="scientific">marine metagenome</name>
    <dbReference type="NCBI Taxonomy" id="408172"/>
    <lineage>
        <taxon>unclassified sequences</taxon>
        <taxon>metagenomes</taxon>
        <taxon>ecological metagenomes</taxon>
    </lineage>
</organism>
<evidence type="ECO:0000313" key="1">
    <source>
        <dbReference type="EMBL" id="SVC33106.1"/>
    </source>
</evidence>
<accession>A0A382L8Q1</accession>
<dbReference type="AlphaFoldDB" id="A0A382L8Q1"/>